<dbReference type="HOGENOM" id="CLU_2581219_0_0_2"/>
<dbReference type="AlphaFoldDB" id="A0A0D5C491"/>
<reference evidence="2" key="1">
    <citation type="submission" date="2015-03" db="EMBL/GenBank/DDBJ databases">
        <title>Characterization of two novel Thaumarchaeota isolated from the Northern Adriatic Sea.</title>
        <authorList>
            <person name="Bayer B."/>
            <person name="Vojvoda J."/>
            <person name="Offre P."/>
            <person name="Srivastava A."/>
            <person name="Elisabeth N."/>
            <person name="Garcia J.A.L."/>
            <person name="Schleper C."/>
            <person name="Herndl G.J."/>
        </authorList>
    </citation>
    <scope>NUCLEOTIDE SEQUENCE [LARGE SCALE GENOMIC DNA]</scope>
    <source>
        <strain evidence="2">NF5</strain>
    </source>
</reference>
<dbReference type="EMBL" id="CP011070">
    <property type="protein sequence ID" value="AJW71217.1"/>
    <property type="molecule type" value="Genomic_DNA"/>
</dbReference>
<accession>A0A0D5C491</accession>
<reference evidence="1 2" key="2">
    <citation type="journal article" date="2016" name="ISME J.">
        <title>Physiological and genomic characterization of two novel marine thaumarchaeal strains indicates niche differentiation.</title>
        <authorList>
            <person name="Bayer B."/>
            <person name="Vojvoda J."/>
            <person name="Offre P."/>
            <person name="Alves R.J."/>
            <person name="Elisabeth N.H."/>
            <person name="Garcia J.A."/>
            <person name="Volland J.M."/>
            <person name="Srivastava A."/>
            <person name="Schleper C."/>
            <person name="Herndl G.J."/>
        </authorList>
    </citation>
    <scope>NUCLEOTIDE SEQUENCE [LARGE SCALE GENOMIC DNA]</scope>
    <source>
        <strain evidence="1 2">NF5</strain>
    </source>
</reference>
<sequence>MVKVGKWSAQRTFRTKIYHGKTNKLYRLYGPTLDSSLLVYVDNVKIGPLYGRQTLDVEGNLIEIKAVSANFLKGEYELLS</sequence>
<proteinExistence type="predicted"/>
<dbReference type="KEGG" id="nin:NADRNF5_1536"/>
<evidence type="ECO:0000313" key="1">
    <source>
        <dbReference type="EMBL" id="AJW71217.1"/>
    </source>
</evidence>
<evidence type="ECO:0000313" key="2">
    <source>
        <dbReference type="Proteomes" id="UP000032408"/>
    </source>
</evidence>
<dbReference type="RefSeq" id="WP_048116716.1">
    <property type="nucleotide sequence ID" value="NZ_CP011070.1"/>
</dbReference>
<name>A0A0D5C491_9ARCH</name>
<dbReference type="Proteomes" id="UP000032408">
    <property type="component" value="Chromosome"/>
</dbReference>
<gene>
    <name evidence="1" type="ORF">NADRNF5_1536</name>
</gene>
<dbReference type="STRING" id="1580092.NADRNF5_1536"/>
<dbReference type="GeneID" id="24820715"/>
<protein>
    <submittedName>
        <fullName evidence="1">Uncharacterized protein</fullName>
    </submittedName>
</protein>
<organism evidence="1 2">
    <name type="scientific">Nitrosopumilus adriaticus</name>
    <dbReference type="NCBI Taxonomy" id="1580092"/>
    <lineage>
        <taxon>Archaea</taxon>
        <taxon>Nitrososphaerota</taxon>
        <taxon>Nitrososphaeria</taxon>
        <taxon>Nitrosopumilales</taxon>
        <taxon>Nitrosopumilaceae</taxon>
        <taxon>Nitrosopumilus</taxon>
    </lineage>
</organism>
<keyword evidence="2" id="KW-1185">Reference proteome</keyword>